<accession>A0A397TTF8</accession>
<keyword evidence="3" id="KW-1185">Reference proteome</keyword>
<comment type="caution">
    <text evidence="2">The sequence shown here is derived from an EMBL/GenBank/DDBJ whole genome shotgun (WGS) entry which is preliminary data.</text>
</comment>
<gene>
    <name evidence="2" type="ORF">C2G38_2233239</name>
</gene>
<dbReference type="Proteomes" id="UP000266673">
    <property type="component" value="Unassembled WGS sequence"/>
</dbReference>
<organism evidence="2 3">
    <name type="scientific">Gigaspora rosea</name>
    <dbReference type="NCBI Taxonomy" id="44941"/>
    <lineage>
        <taxon>Eukaryota</taxon>
        <taxon>Fungi</taxon>
        <taxon>Fungi incertae sedis</taxon>
        <taxon>Mucoromycota</taxon>
        <taxon>Glomeromycotina</taxon>
        <taxon>Glomeromycetes</taxon>
        <taxon>Diversisporales</taxon>
        <taxon>Gigasporaceae</taxon>
        <taxon>Gigaspora</taxon>
    </lineage>
</organism>
<feature type="compositionally biased region" description="Acidic residues" evidence="1">
    <location>
        <begin position="537"/>
        <end position="557"/>
    </location>
</feature>
<protein>
    <submittedName>
        <fullName evidence="2">Uncharacterized protein</fullName>
    </submittedName>
</protein>
<dbReference type="OrthoDB" id="2402958at2759"/>
<evidence type="ECO:0000313" key="3">
    <source>
        <dbReference type="Proteomes" id="UP000266673"/>
    </source>
</evidence>
<sequence>MPRKKINNGPCSVYNYDKDSNVFRSLTKLAMKKATIHKTIQQYSYLRIGQQICHSHYMSIVENFQERTYRHEDIPIPRLSINKLSLEDQIKKMTTVLYKKRNNGLILDPKEFDKMLVAADLDLKGFLTEIKQRPDSTSLSSAIHFATSVCKKVDGSSPVPIIFNGISVHNPNNIEAPLICEKLINKYQKYCDISYSQRKNQWISSNLLEFDKIDQLTIHSYDNAIVERREERKINNAILIGIQEQKLHSLPDYLNALNMILDYNKQINHLTGNVAPIVADWPGQLYISKALTYLNNGNKNLLKVQPEIISFIPLLGPLHVSLNTREHIIKIYYPFFEKLFHSIFREQTIFRIWTFALRWKRKNYNKAPLAFLSDIFYWEKNNHPMREKIEKHLVQFNDYWIENMHSRIRATTSPKDSANNIQLQAYILDYQKYSAFREMFSTTKRYPYSPQELKFLTNKTCLFLLSQFQKIYKNNNEANLIRNIGVTIVLICGHGYHIECYKQMNEKCKYCLNFYKDGIWYNVNAFLKTLNSEKYEEDLNEDDDQDDDDDDQDDTDNSEDRSSNRLNMEEDIELDLQNRIDEINEW</sequence>
<feature type="compositionally biased region" description="Basic and acidic residues" evidence="1">
    <location>
        <begin position="576"/>
        <end position="586"/>
    </location>
</feature>
<evidence type="ECO:0000313" key="2">
    <source>
        <dbReference type="EMBL" id="RIB00721.1"/>
    </source>
</evidence>
<dbReference type="AlphaFoldDB" id="A0A397TTF8"/>
<dbReference type="EMBL" id="QKWP01003716">
    <property type="protein sequence ID" value="RIB00721.1"/>
    <property type="molecule type" value="Genomic_DNA"/>
</dbReference>
<reference evidence="2 3" key="1">
    <citation type="submission" date="2018-06" db="EMBL/GenBank/DDBJ databases">
        <title>Comparative genomics reveals the genomic features of Rhizophagus irregularis, R. cerebriforme, R. diaphanum and Gigaspora rosea, and their symbiotic lifestyle signature.</title>
        <authorList>
            <person name="Morin E."/>
            <person name="San Clemente H."/>
            <person name="Chen E.C.H."/>
            <person name="De La Providencia I."/>
            <person name="Hainaut M."/>
            <person name="Kuo A."/>
            <person name="Kohler A."/>
            <person name="Murat C."/>
            <person name="Tang N."/>
            <person name="Roy S."/>
            <person name="Loubradou J."/>
            <person name="Henrissat B."/>
            <person name="Grigoriev I.V."/>
            <person name="Corradi N."/>
            <person name="Roux C."/>
            <person name="Martin F.M."/>
        </authorList>
    </citation>
    <scope>NUCLEOTIDE SEQUENCE [LARGE SCALE GENOMIC DNA]</scope>
    <source>
        <strain evidence="2 3">DAOM 194757</strain>
    </source>
</reference>
<evidence type="ECO:0000256" key="1">
    <source>
        <dbReference type="SAM" id="MobiDB-lite"/>
    </source>
</evidence>
<feature type="region of interest" description="Disordered" evidence="1">
    <location>
        <begin position="537"/>
        <end position="586"/>
    </location>
</feature>
<name>A0A397TTF8_9GLOM</name>
<proteinExistence type="predicted"/>